<dbReference type="PROSITE" id="PS00332">
    <property type="entry name" value="SOD_CU_ZN_2"/>
    <property type="match status" value="1"/>
</dbReference>
<reference evidence="6 7" key="1">
    <citation type="submission" date="2016-11" db="EMBL/GenBank/DDBJ databases">
        <title>Study of marine rhodopsin-containing bacteria.</title>
        <authorList>
            <person name="Yoshizawa S."/>
            <person name="Kumagai Y."/>
            <person name="Kogure K."/>
        </authorList>
    </citation>
    <scope>NUCLEOTIDE SEQUENCE [LARGE SCALE GENOMIC DNA]</scope>
    <source>
        <strain evidence="6 7">SG-29</strain>
    </source>
</reference>
<dbReference type="OrthoDB" id="9792957at2"/>
<dbReference type="PROSITE" id="PS51257">
    <property type="entry name" value="PROKAR_LIPOPROTEIN"/>
    <property type="match status" value="1"/>
</dbReference>
<name>A0A259TYS6_9BACT</name>
<dbReference type="AlphaFoldDB" id="A0A259TYS6"/>
<feature type="signal peptide" evidence="4">
    <location>
        <begin position="1"/>
        <end position="20"/>
    </location>
</feature>
<dbReference type="CDD" id="cd00305">
    <property type="entry name" value="Cu-Zn_Superoxide_Dismutase"/>
    <property type="match status" value="1"/>
</dbReference>
<evidence type="ECO:0000259" key="5">
    <source>
        <dbReference type="Pfam" id="PF00080"/>
    </source>
</evidence>
<dbReference type="InterPro" id="IPR001424">
    <property type="entry name" value="SOD_Cu_Zn_dom"/>
</dbReference>
<sequence length="211" mass="21281">MRRLLLFALPLALAACGTDADPNQAGPDSATGPDGASAPGVGETDVSNTGVTYATARLDPLGESSATGTVTFTETDEGLLVEYDFTGLELGEHGFHVHENGACGRGDDGTLGGAAGGHFNPYDAPHGSREGSRDERHVGDLGNITSAVGGVTGGVARGSFTDPLISLSGPNSIVDRAMMIHFKADDLSSQPSGDAGDRVSCGVVQIATAPN</sequence>
<dbReference type="InterPro" id="IPR036423">
    <property type="entry name" value="SOD-like_Cu/Zn_dom_sf"/>
</dbReference>
<organism evidence="6 7">
    <name type="scientific">Rubricoccus marinus</name>
    <dbReference type="NCBI Taxonomy" id="716817"/>
    <lineage>
        <taxon>Bacteria</taxon>
        <taxon>Pseudomonadati</taxon>
        <taxon>Rhodothermota</taxon>
        <taxon>Rhodothermia</taxon>
        <taxon>Rhodothermales</taxon>
        <taxon>Rubricoccaceae</taxon>
        <taxon>Rubricoccus</taxon>
    </lineage>
</organism>
<dbReference type="PANTHER" id="PTHR10003">
    <property type="entry name" value="SUPEROXIDE DISMUTASE CU-ZN -RELATED"/>
    <property type="match status" value="1"/>
</dbReference>
<keyword evidence="2" id="KW-0479">Metal-binding</keyword>
<dbReference type="InterPro" id="IPR024134">
    <property type="entry name" value="SOD_Cu/Zn_/chaperone"/>
</dbReference>
<evidence type="ECO:0000256" key="4">
    <source>
        <dbReference type="SAM" id="SignalP"/>
    </source>
</evidence>
<dbReference type="GO" id="GO:0004784">
    <property type="term" value="F:superoxide dismutase activity"/>
    <property type="evidence" value="ECO:0007669"/>
    <property type="project" value="UniProtKB-EC"/>
</dbReference>
<comment type="catalytic activity">
    <reaction evidence="2">
        <text>2 superoxide + 2 H(+) = H2O2 + O2</text>
        <dbReference type="Rhea" id="RHEA:20696"/>
        <dbReference type="ChEBI" id="CHEBI:15378"/>
        <dbReference type="ChEBI" id="CHEBI:15379"/>
        <dbReference type="ChEBI" id="CHEBI:16240"/>
        <dbReference type="ChEBI" id="CHEBI:18421"/>
        <dbReference type="EC" id="1.15.1.1"/>
    </reaction>
</comment>
<keyword evidence="2" id="KW-0862">Zinc</keyword>
<dbReference type="EMBL" id="MQWB01000001">
    <property type="protein sequence ID" value="OZC02925.1"/>
    <property type="molecule type" value="Genomic_DNA"/>
</dbReference>
<dbReference type="EC" id="1.15.1.1" evidence="2"/>
<comment type="cofactor">
    <cofactor evidence="2">
        <name>Zn(2+)</name>
        <dbReference type="ChEBI" id="CHEBI:29105"/>
    </cofactor>
    <text evidence="2">Binds 1 zinc ion per subunit.</text>
</comment>
<dbReference type="FunCoup" id="A0A259TYS6">
    <property type="interactions" value="73"/>
</dbReference>
<feature type="region of interest" description="Disordered" evidence="3">
    <location>
        <begin position="18"/>
        <end position="47"/>
    </location>
</feature>
<protein>
    <recommendedName>
        <fullName evidence="2">Superoxide dismutase [Cu-Zn]</fullName>
        <ecNumber evidence="2">1.15.1.1</ecNumber>
    </recommendedName>
</protein>
<feature type="domain" description="Superoxide dismutase copper/zinc binding" evidence="5">
    <location>
        <begin position="67"/>
        <end position="204"/>
    </location>
</feature>
<keyword evidence="2" id="KW-0560">Oxidoreductase</keyword>
<dbReference type="InterPro" id="IPR018152">
    <property type="entry name" value="SOD_Cu/Zn_BS"/>
</dbReference>
<keyword evidence="4" id="KW-0732">Signal</keyword>
<evidence type="ECO:0000313" key="6">
    <source>
        <dbReference type="EMBL" id="OZC02925.1"/>
    </source>
</evidence>
<accession>A0A259TYS6</accession>
<dbReference type="RefSeq" id="WP_094547673.1">
    <property type="nucleotide sequence ID" value="NZ_MQWB01000001.1"/>
</dbReference>
<dbReference type="Pfam" id="PF00080">
    <property type="entry name" value="Sod_Cu"/>
    <property type="match status" value="1"/>
</dbReference>
<dbReference type="SUPFAM" id="SSF49329">
    <property type="entry name" value="Cu,Zn superoxide dismutase-like"/>
    <property type="match status" value="1"/>
</dbReference>
<comment type="cofactor">
    <cofactor evidence="2">
        <name>Cu cation</name>
        <dbReference type="ChEBI" id="CHEBI:23378"/>
    </cofactor>
    <text evidence="2">Binds 1 copper ion per subunit.</text>
</comment>
<comment type="similarity">
    <text evidence="1 2">Belongs to the Cu-Zn superoxide dismutase family.</text>
</comment>
<comment type="function">
    <text evidence="2">Destroys radicals which are normally produced within the cells and which are toxic to biological systems.</text>
</comment>
<gene>
    <name evidence="6" type="ORF">BSZ36_08035</name>
</gene>
<evidence type="ECO:0000313" key="7">
    <source>
        <dbReference type="Proteomes" id="UP000216446"/>
    </source>
</evidence>
<dbReference type="Gene3D" id="2.60.40.200">
    <property type="entry name" value="Superoxide dismutase, copper/zinc binding domain"/>
    <property type="match status" value="1"/>
</dbReference>
<feature type="chain" id="PRO_5012875898" description="Superoxide dismutase [Cu-Zn]" evidence="4">
    <location>
        <begin position="21"/>
        <end position="211"/>
    </location>
</feature>
<evidence type="ECO:0000256" key="2">
    <source>
        <dbReference type="RuleBase" id="RU000393"/>
    </source>
</evidence>
<comment type="caution">
    <text evidence="6">The sequence shown here is derived from an EMBL/GenBank/DDBJ whole genome shotgun (WGS) entry which is preliminary data.</text>
</comment>
<dbReference type="GO" id="GO:0005507">
    <property type="term" value="F:copper ion binding"/>
    <property type="evidence" value="ECO:0007669"/>
    <property type="project" value="InterPro"/>
</dbReference>
<keyword evidence="7" id="KW-1185">Reference proteome</keyword>
<proteinExistence type="inferred from homology"/>
<dbReference type="Proteomes" id="UP000216446">
    <property type="component" value="Unassembled WGS sequence"/>
</dbReference>
<evidence type="ECO:0000256" key="1">
    <source>
        <dbReference type="ARBA" id="ARBA00010457"/>
    </source>
</evidence>
<dbReference type="InParanoid" id="A0A259TYS6"/>
<keyword evidence="2" id="KW-0186">Copper</keyword>
<evidence type="ECO:0000256" key="3">
    <source>
        <dbReference type="SAM" id="MobiDB-lite"/>
    </source>
</evidence>